<keyword evidence="3" id="KW-1185">Reference proteome</keyword>
<name>A0AAV9RFR7_9TELE</name>
<organism evidence="2 3">
    <name type="scientific">Crenichthys baileyi</name>
    <name type="common">White River springfish</name>
    <dbReference type="NCBI Taxonomy" id="28760"/>
    <lineage>
        <taxon>Eukaryota</taxon>
        <taxon>Metazoa</taxon>
        <taxon>Chordata</taxon>
        <taxon>Craniata</taxon>
        <taxon>Vertebrata</taxon>
        <taxon>Euteleostomi</taxon>
        <taxon>Actinopterygii</taxon>
        <taxon>Neopterygii</taxon>
        <taxon>Teleostei</taxon>
        <taxon>Neoteleostei</taxon>
        <taxon>Acanthomorphata</taxon>
        <taxon>Ovalentaria</taxon>
        <taxon>Atherinomorphae</taxon>
        <taxon>Cyprinodontiformes</taxon>
        <taxon>Goodeidae</taxon>
        <taxon>Crenichthys</taxon>
    </lineage>
</organism>
<proteinExistence type="predicted"/>
<feature type="region of interest" description="Disordered" evidence="1">
    <location>
        <begin position="85"/>
        <end position="106"/>
    </location>
</feature>
<dbReference type="AlphaFoldDB" id="A0AAV9RFR7"/>
<evidence type="ECO:0000313" key="3">
    <source>
        <dbReference type="Proteomes" id="UP001311232"/>
    </source>
</evidence>
<sequence>MSTSHPVGEEESQPTKGDVPHNVDGSQDGHEQSCCLVADTNAHSIRHEIDKGQTAAAGQKEEGQSQTQKVWQEQEVVLRLGQEAGTEAVSPLQPRSRVSMGQGQGE</sequence>
<evidence type="ECO:0000256" key="1">
    <source>
        <dbReference type="SAM" id="MobiDB-lite"/>
    </source>
</evidence>
<protein>
    <submittedName>
        <fullName evidence="2">Uncharacterized protein</fullName>
    </submittedName>
</protein>
<gene>
    <name evidence="2" type="ORF">CRENBAI_010013</name>
</gene>
<accession>A0AAV9RFR7</accession>
<feature type="region of interest" description="Disordered" evidence="1">
    <location>
        <begin position="50"/>
        <end position="69"/>
    </location>
</feature>
<evidence type="ECO:0000313" key="2">
    <source>
        <dbReference type="EMBL" id="KAK5607856.1"/>
    </source>
</evidence>
<feature type="region of interest" description="Disordered" evidence="1">
    <location>
        <begin position="1"/>
        <end position="33"/>
    </location>
</feature>
<reference evidence="2 3" key="1">
    <citation type="submission" date="2021-06" db="EMBL/GenBank/DDBJ databases">
        <authorList>
            <person name="Palmer J.M."/>
        </authorList>
    </citation>
    <scope>NUCLEOTIDE SEQUENCE [LARGE SCALE GENOMIC DNA]</scope>
    <source>
        <strain evidence="2 3">MEX-2019</strain>
        <tissue evidence="2">Muscle</tissue>
    </source>
</reference>
<dbReference type="Proteomes" id="UP001311232">
    <property type="component" value="Unassembled WGS sequence"/>
</dbReference>
<comment type="caution">
    <text evidence="2">The sequence shown here is derived from an EMBL/GenBank/DDBJ whole genome shotgun (WGS) entry which is preliminary data.</text>
</comment>
<dbReference type="EMBL" id="JAHHUM010001922">
    <property type="protein sequence ID" value="KAK5607856.1"/>
    <property type="molecule type" value="Genomic_DNA"/>
</dbReference>